<dbReference type="Proteomes" id="UP000537126">
    <property type="component" value="Unassembled WGS sequence"/>
</dbReference>
<sequence>MKVAQIGSQYCGVEAAAQHYFHEAWLYRNQHYLVCEVYLLDNYAYVLHLGHL</sequence>
<comment type="caution">
    <text evidence="1">The sequence shown here is derived from an EMBL/GenBank/DDBJ whole genome shotgun (WGS) entry which is preliminary data.</text>
</comment>
<evidence type="ECO:0000313" key="2">
    <source>
        <dbReference type="Proteomes" id="UP000537126"/>
    </source>
</evidence>
<dbReference type="EMBL" id="JAASRN010000005">
    <property type="protein sequence ID" value="NIK74719.1"/>
    <property type="molecule type" value="Genomic_DNA"/>
</dbReference>
<proteinExistence type="predicted"/>
<evidence type="ECO:0000313" key="1">
    <source>
        <dbReference type="EMBL" id="NIK74719.1"/>
    </source>
</evidence>
<dbReference type="AlphaFoldDB" id="A0A846MTE4"/>
<keyword evidence="2" id="KW-1185">Reference proteome</keyword>
<accession>A0A846MTE4</accession>
<reference evidence="1 2" key="1">
    <citation type="submission" date="2020-03" db="EMBL/GenBank/DDBJ databases">
        <title>Genomic Encyclopedia of Type Strains, Phase IV (KMG-IV): sequencing the most valuable type-strain genomes for metagenomic binning, comparative biology and taxonomic classification.</title>
        <authorList>
            <person name="Goeker M."/>
        </authorList>
    </citation>
    <scope>NUCLEOTIDE SEQUENCE [LARGE SCALE GENOMIC DNA]</scope>
    <source>
        <strain evidence="1 2">DSM 5718</strain>
    </source>
</reference>
<organism evidence="1 2">
    <name type="scientific">Thermonema lapsum</name>
    <dbReference type="NCBI Taxonomy" id="28195"/>
    <lineage>
        <taxon>Bacteria</taxon>
        <taxon>Pseudomonadati</taxon>
        <taxon>Bacteroidota</taxon>
        <taxon>Cytophagia</taxon>
        <taxon>Cytophagales</taxon>
        <taxon>Thermonemataceae</taxon>
        <taxon>Thermonema</taxon>
    </lineage>
</organism>
<gene>
    <name evidence="1" type="ORF">FHS56_002251</name>
</gene>
<name>A0A846MTE4_9BACT</name>
<protein>
    <submittedName>
        <fullName evidence="1">Uncharacterized protein</fullName>
    </submittedName>
</protein>
<dbReference type="RefSeq" id="WP_166920764.1">
    <property type="nucleotide sequence ID" value="NZ_JAASRN010000005.1"/>
</dbReference>